<keyword evidence="2" id="KW-1133">Transmembrane helix</keyword>
<evidence type="ECO:0000256" key="3">
    <source>
        <dbReference type="SAM" id="SignalP"/>
    </source>
</evidence>
<evidence type="ECO:0000256" key="1">
    <source>
        <dbReference type="SAM" id="MobiDB-lite"/>
    </source>
</evidence>
<dbReference type="EMBL" id="BAABBE010000050">
    <property type="protein sequence ID" value="GAA3685270.1"/>
    <property type="molecule type" value="Genomic_DNA"/>
</dbReference>
<feature type="signal peptide" evidence="3">
    <location>
        <begin position="1"/>
        <end position="29"/>
    </location>
</feature>
<dbReference type="NCBIfam" id="TIGR03769">
    <property type="entry name" value="P_ac_wall_RPT"/>
    <property type="match status" value="2"/>
</dbReference>
<evidence type="ECO:0000313" key="5">
    <source>
        <dbReference type="Proteomes" id="UP001500711"/>
    </source>
</evidence>
<evidence type="ECO:0000313" key="4">
    <source>
        <dbReference type="EMBL" id="GAA3685270.1"/>
    </source>
</evidence>
<keyword evidence="5" id="KW-1185">Reference proteome</keyword>
<proteinExistence type="predicted"/>
<feature type="transmembrane region" description="Helical" evidence="2">
    <location>
        <begin position="511"/>
        <end position="531"/>
    </location>
</feature>
<keyword evidence="2" id="KW-0812">Transmembrane</keyword>
<feature type="compositionally biased region" description="Low complexity" evidence="1">
    <location>
        <begin position="239"/>
        <end position="275"/>
    </location>
</feature>
<accession>A0ABP7CAD1</accession>
<dbReference type="RefSeq" id="WP_346136731.1">
    <property type="nucleotide sequence ID" value="NZ_BAABBE010000050.1"/>
</dbReference>
<sequence length="544" mass="56114">MSSYRSGLALAAVTVLAGLAVASFAPAVAENSTTVVDHGHVDLMSGVLVDGQLSMRFKDGSVEPPVLRDPETVVTHLKPEARLQIPDLPEYAFLGPAGSDIWVSPEVQDPNLVWAGWNSESLLATEITPGSVKWSLDAVGGTTPGTKAPGNVTVFQTDSFGAPLPRIFDTALPLPQTHQLDLGIHAHANWTFSAEGVYRLTFSLQATTTSGQPLKDTATYAIAVGAIDPTTVIPGEGNPPSSSTTTATTTTTTVTTTTTTSTTSSTTTSTSTTPTPCAVLADGHVDLIAPALVDGALRTRIKDGTAGPDKAVWREPADAVIHVVPQARNTIPADPAFAFLGTSGQPVWLIPQTQIPGIVWAGWNTESLRPQDVSGDIAIKLTAVDGPGQVAVFLTGLAPTVLIHTGDGLPDTLSVAPGTHAHANWAFTHEGIYKLTVEVAATRADGQSAVDTDVFTIAVGAVDPKSASGRQCTSPTPTTATTTGTTHTPPTITTSPRAVASGLASTGAGPLGLVVGTGMLLFTGGVVVLLLSRSRRSRRSRSES</sequence>
<evidence type="ECO:0000256" key="2">
    <source>
        <dbReference type="SAM" id="Phobius"/>
    </source>
</evidence>
<organism evidence="4 5">
    <name type="scientific">Lentzea roselyniae</name>
    <dbReference type="NCBI Taxonomy" id="531940"/>
    <lineage>
        <taxon>Bacteria</taxon>
        <taxon>Bacillati</taxon>
        <taxon>Actinomycetota</taxon>
        <taxon>Actinomycetes</taxon>
        <taxon>Pseudonocardiales</taxon>
        <taxon>Pseudonocardiaceae</taxon>
        <taxon>Lentzea</taxon>
    </lineage>
</organism>
<feature type="region of interest" description="Disordered" evidence="1">
    <location>
        <begin position="231"/>
        <end position="275"/>
    </location>
</feature>
<feature type="region of interest" description="Disordered" evidence="1">
    <location>
        <begin position="466"/>
        <end position="493"/>
    </location>
</feature>
<dbReference type="InterPro" id="IPR022435">
    <property type="entry name" value="Surface-anchored_actinobac"/>
</dbReference>
<comment type="caution">
    <text evidence="4">The sequence shown here is derived from an EMBL/GenBank/DDBJ whole genome shotgun (WGS) entry which is preliminary data.</text>
</comment>
<reference evidence="5" key="1">
    <citation type="journal article" date="2019" name="Int. J. Syst. Evol. Microbiol.">
        <title>The Global Catalogue of Microorganisms (GCM) 10K type strain sequencing project: providing services to taxonomists for standard genome sequencing and annotation.</title>
        <authorList>
            <consortium name="The Broad Institute Genomics Platform"/>
            <consortium name="The Broad Institute Genome Sequencing Center for Infectious Disease"/>
            <person name="Wu L."/>
            <person name="Ma J."/>
        </authorList>
    </citation>
    <scope>NUCLEOTIDE SEQUENCE [LARGE SCALE GENOMIC DNA]</scope>
    <source>
        <strain evidence="5">JCM 17494</strain>
    </source>
</reference>
<dbReference type="NCBIfam" id="NF038134">
    <property type="entry name" value="choice_anch_M"/>
    <property type="match status" value="2"/>
</dbReference>
<feature type="chain" id="PRO_5045078602" description="Surface-anchored protein" evidence="3">
    <location>
        <begin position="30"/>
        <end position="544"/>
    </location>
</feature>
<name>A0ABP7CAD1_9PSEU</name>
<protein>
    <recommendedName>
        <fullName evidence="6">Surface-anchored protein</fullName>
    </recommendedName>
</protein>
<dbReference type="Proteomes" id="UP001500711">
    <property type="component" value="Unassembled WGS sequence"/>
</dbReference>
<keyword evidence="2" id="KW-0472">Membrane</keyword>
<feature type="compositionally biased region" description="Low complexity" evidence="1">
    <location>
        <begin position="473"/>
        <end position="493"/>
    </location>
</feature>
<gene>
    <name evidence="4" type="ORF">GCM10022267_85060</name>
</gene>
<evidence type="ECO:0008006" key="6">
    <source>
        <dbReference type="Google" id="ProtNLM"/>
    </source>
</evidence>
<keyword evidence="3" id="KW-0732">Signal</keyword>